<dbReference type="Pfam" id="PF00160">
    <property type="entry name" value="Pro_isomerase"/>
    <property type="match status" value="1"/>
</dbReference>
<keyword evidence="5" id="KW-1185">Reference proteome</keyword>
<evidence type="ECO:0000313" key="4">
    <source>
        <dbReference type="EMBL" id="KAL0919730.1"/>
    </source>
</evidence>
<dbReference type="InterPro" id="IPR029000">
    <property type="entry name" value="Cyclophilin-like_dom_sf"/>
</dbReference>
<accession>A0ABD0V4P5</accession>
<sequence length="97" mass="10801">MCEGRGRCDVGCAELDASRSDERDLRDFVDGFDVQRLYGAEQFFITCAKCDWLDNKHVVFGRVLGEGLLVVRKIENVATGPNNRPKLACVVSECGEM</sequence>
<evidence type="ECO:0000259" key="3">
    <source>
        <dbReference type="PROSITE" id="PS50072"/>
    </source>
</evidence>
<proteinExistence type="inferred from homology"/>
<dbReference type="SUPFAM" id="SSF50891">
    <property type="entry name" value="Cyclophilin-like"/>
    <property type="match status" value="1"/>
</dbReference>
<comment type="caution">
    <text evidence="4">The sequence shown here is derived from an EMBL/GenBank/DDBJ whole genome shotgun (WGS) entry which is preliminary data.</text>
</comment>
<dbReference type="Proteomes" id="UP001552299">
    <property type="component" value="Unassembled WGS sequence"/>
</dbReference>
<evidence type="ECO:0000256" key="1">
    <source>
        <dbReference type="ARBA" id="ARBA00007365"/>
    </source>
</evidence>
<evidence type="ECO:0000256" key="2">
    <source>
        <dbReference type="RuleBase" id="RU363019"/>
    </source>
</evidence>
<dbReference type="PRINTS" id="PR00153">
    <property type="entry name" value="CSAPPISMRASE"/>
</dbReference>
<keyword evidence="2" id="KW-0697">Rotamase</keyword>
<gene>
    <name evidence="4" type="ORF">M5K25_011846</name>
</gene>
<keyword evidence="2" id="KW-0413">Isomerase</keyword>
<dbReference type="EC" id="5.2.1.8" evidence="2"/>
<dbReference type="Gene3D" id="2.40.100.10">
    <property type="entry name" value="Cyclophilin-like"/>
    <property type="match status" value="1"/>
</dbReference>
<dbReference type="InterPro" id="IPR002130">
    <property type="entry name" value="Cyclophilin-type_PPIase_dom"/>
</dbReference>
<name>A0ABD0V4P5_DENTH</name>
<comment type="function">
    <text evidence="2">PPIases accelerate the folding of proteins. It catalyzes the cis-trans isomerization of proline imidic peptide bonds in oligopeptides.</text>
</comment>
<reference evidence="4 5" key="1">
    <citation type="journal article" date="2024" name="Plant Biotechnol. J.">
        <title>Dendrobium thyrsiflorum genome and its molecular insights into genes involved in important horticultural traits.</title>
        <authorList>
            <person name="Chen B."/>
            <person name="Wang J.Y."/>
            <person name="Zheng P.J."/>
            <person name="Li K.L."/>
            <person name="Liang Y.M."/>
            <person name="Chen X.F."/>
            <person name="Zhang C."/>
            <person name="Zhao X."/>
            <person name="He X."/>
            <person name="Zhang G.Q."/>
            <person name="Liu Z.J."/>
            <person name="Xu Q."/>
        </authorList>
    </citation>
    <scope>NUCLEOTIDE SEQUENCE [LARGE SCALE GENOMIC DNA]</scope>
    <source>
        <strain evidence="4">GZMU011</strain>
    </source>
</reference>
<dbReference type="AlphaFoldDB" id="A0ABD0V4P5"/>
<organism evidence="4 5">
    <name type="scientific">Dendrobium thyrsiflorum</name>
    <name type="common">Pinecone-like raceme dendrobium</name>
    <name type="synonym">Orchid</name>
    <dbReference type="NCBI Taxonomy" id="117978"/>
    <lineage>
        <taxon>Eukaryota</taxon>
        <taxon>Viridiplantae</taxon>
        <taxon>Streptophyta</taxon>
        <taxon>Embryophyta</taxon>
        <taxon>Tracheophyta</taxon>
        <taxon>Spermatophyta</taxon>
        <taxon>Magnoliopsida</taxon>
        <taxon>Liliopsida</taxon>
        <taxon>Asparagales</taxon>
        <taxon>Orchidaceae</taxon>
        <taxon>Epidendroideae</taxon>
        <taxon>Malaxideae</taxon>
        <taxon>Dendrobiinae</taxon>
        <taxon>Dendrobium</taxon>
    </lineage>
</organism>
<dbReference type="GO" id="GO:0003755">
    <property type="term" value="F:peptidyl-prolyl cis-trans isomerase activity"/>
    <property type="evidence" value="ECO:0007669"/>
    <property type="project" value="UniProtKB-UniRule"/>
</dbReference>
<evidence type="ECO:0000313" key="5">
    <source>
        <dbReference type="Proteomes" id="UP001552299"/>
    </source>
</evidence>
<dbReference type="EMBL" id="JANQDX010000009">
    <property type="protein sequence ID" value="KAL0919730.1"/>
    <property type="molecule type" value="Genomic_DNA"/>
</dbReference>
<protein>
    <recommendedName>
        <fullName evidence="2">Peptidyl-prolyl cis-trans isomerase</fullName>
        <shortName evidence="2">PPIase</shortName>
        <ecNumber evidence="2">5.2.1.8</ecNumber>
    </recommendedName>
</protein>
<comment type="catalytic activity">
    <reaction evidence="2">
        <text>[protein]-peptidylproline (omega=180) = [protein]-peptidylproline (omega=0)</text>
        <dbReference type="Rhea" id="RHEA:16237"/>
        <dbReference type="Rhea" id="RHEA-COMP:10747"/>
        <dbReference type="Rhea" id="RHEA-COMP:10748"/>
        <dbReference type="ChEBI" id="CHEBI:83833"/>
        <dbReference type="ChEBI" id="CHEBI:83834"/>
        <dbReference type="EC" id="5.2.1.8"/>
    </reaction>
</comment>
<comment type="similarity">
    <text evidence="1 2">Belongs to the cyclophilin-type PPIase family.</text>
</comment>
<feature type="domain" description="PPIase cyclophilin-type" evidence="3">
    <location>
        <begin position="39"/>
        <end position="96"/>
    </location>
</feature>
<dbReference type="PROSITE" id="PS50072">
    <property type="entry name" value="CSA_PPIASE_2"/>
    <property type="match status" value="1"/>
</dbReference>
<dbReference type="PANTHER" id="PTHR11071:SF561">
    <property type="entry name" value="PEPTIDYL-PROLYL CIS-TRANS ISOMERASE D-RELATED"/>
    <property type="match status" value="1"/>
</dbReference>
<dbReference type="PANTHER" id="PTHR11071">
    <property type="entry name" value="PEPTIDYL-PROLYL CIS-TRANS ISOMERASE"/>
    <property type="match status" value="1"/>
</dbReference>